<dbReference type="FunFam" id="3.10.20.90:FF:000160">
    <property type="entry name" value="Polyubiquitin-C"/>
    <property type="match status" value="1"/>
</dbReference>
<keyword evidence="1" id="KW-0472">Membrane</keyword>
<dbReference type="PROSITE" id="PS50053">
    <property type="entry name" value="UBIQUITIN_2"/>
    <property type="match status" value="1"/>
</dbReference>
<dbReference type="InterPro" id="IPR019956">
    <property type="entry name" value="Ubiquitin_dom"/>
</dbReference>
<keyword evidence="1" id="KW-1133">Transmembrane helix</keyword>
<evidence type="ECO:0000313" key="3">
    <source>
        <dbReference type="EMBL" id="CAD9512635.1"/>
    </source>
</evidence>
<proteinExistence type="predicted"/>
<dbReference type="PANTHER" id="PTHR10666">
    <property type="entry name" value="UBIQUITIN"/>
    <property type="match status" value="1"/>
</dbReference>
<reference evidence="3" key="1">
    <citation type="submission" date="2021-01" db="EMBL/GenBank/DDBJ databases">
        <authorList>
            <person name="Corre E."/>
            <person name="Pelletier E."/>
            <person name="Niang G."/>
            <person name="Scheremetjew M."/>
            <person name="Finn R."/>
            <person name="Kale V."/>
            <person name="Holt S."/>
            <person name="Cochrane G."/>
            <person name="Meng A."/>
            <person name="Brown T."/>
            <person name="Cohen L."/>
        </authorList>
    </citation>
    <scope>NUCLEOTIDE SEQUENCE</scope>
    <source>
        <strain evidence="3">CCMP2222</strain>
    </source>
</reference>
<dbReference type="SUPFAM" id="SSF54236">
    <property type="entry name" value="Ubiquitin-like"/>
    <property type="match status" value="1"/>
</dbReference>
<name>A0A7S2I9S8_9DINO</name>
<dbReference type="AlphaFoldDB" id="A0A7S2I9S8"/>
<sequence>MQIFVQTLTGKTIVLEVHPVETVDDVKAKICMSEGIPPEQQALSFLGRGLEDSCTMTDYNINKEATLSMALRLRGGCCWFFSLMILVMIALLTCLAPVSCGSSLCVVPFLIPPLFILPCFCL</sequence>
<dbReference type="PRINTS" id="PR00348">
    <property type="entry name" value="UBIQUITIN"/>
</dbReference>
<dbReference type="InterPro" id="IPR029071">
    <property type="entry name" value="Ubiquitin-like_domsf"/>
</dbReference>
<dbReference type="InterPro" id="IPR000626">
    <property type="entry name" value="Ubiquitin-like_dom"/>
</dbReference>
<feature type="transmembrane region" description="Helical" evidence="1">
    <location>
        <begin position="77"/>
        <end position="98"/>
    </location>
</feature>
<dbReference type="EMBL" id="HBGQ01083025">
    <property type="protein sequence ID" value="CAD9512635.1"/>
    <property type="molecule type" value="Transcribed_RNA"/>
</dbReference>
<dbReference type="SMART" id="SM00213">
    <property type="entry name" value="UBQ"/>
    <property type="match status" value="1"/>
</dbReference>
<protein>
    <recommendedName>
        <fullName evidence="2">Ubiquitin-like domain-containing protein</fullName>
    </recommendedName>
</protein>
<evidence type="ECO:0000256" key="1">
    <source>
        <dbReference type="SAM" id="Phobius"/>
    </source>
</evidence>
<dbReference type="Pfam" id="PF00240">
    <property type="entry name" value="ubiquitin"/>
    <property type="match status" value="1"/>
</dbReference>
<accession>A0A7S2I9S8</accession>
<evidence type="ECO:0000259" key="2">
    <source>
        <dbReference type="PROSITE" id="PS50053"/>
    </source>
</evidence>
<dbReference type="Gene3D" id="3.10.20.90">
    <property type="entry name" value="Phosphatidylinositol 3-kinase Catalytic Subunit, Chain A, domain 1"/>
    <property type="match status" value="1"/>
</dbReference>
<feature type="domain" description="Ubiquitin-like" evidence="2">
    <location>
        <begin position="1"/>
        <end position="76"/>
    </location>
</feature>
<keyword evidence="1" id="KW-0812">Transmembrane</keyword>
<dbReference type="InterPro" id="IPR050158">
    <property type="entry name" value="Ubiquitin_ubiquitin-like"/>
</dbReference>
<gene>
    <name evidence="3" type="ORF">AAND1436_LOCUS39714</name>
</gene>
<organism evidence="3">
    <name type="scientific">Alexandrium andersonii</name>
    <dbReference type="NCBI Taxonomy" id="327968"/>
    <lineage>
        <taxon>Eukaryota</taxon>
        <taxon>Sar</taxon>
        <taxon>Alveolata</taxon>
        <taxon>Dinophyceae</taxon>
        <taxon>Gonyaulacales</taxon>
        <taxon>Pyrocystaceae</taxon>
        <taxon>Alexandrium</taxon>
    </lineage>
</organism>